<gene>
    <name evidence="2" type="ORF">SAMN05216272_103354</name>
</gene>
<dbReference type="AlphaFoldDB" id="A0A1G8FNQ0"/>
<proteinExistence type="predicted"/>
<dbReference type="STRING" id="428992.SAMN05216272_103354"/>
<dbReference type="RefSeq" id="WP_283439507.1">
    <property type="nucleotide sequence ID" value="NZ_FXUC01000003.1"/>
</dbReference>
<evidence type="ECO:0000313" key="2">
    <source>
        <dbReference type="EMBL" id="SDH83701.1"/>
    </source>
</evidence>
<dbReference type="Gene3D" id="3.40.630.30">
    <property type="match status" value="1"/>
</dbReference>
<organism evidence="2 3">
    <name type="scientific">Pseudomonas panipatensis</name>
    <dbReference type="NCBI Taxonomy" id="428992"/>
    <lineage>
        <taxon>Bacteria</taxon>
        <taxon>Pseudomonadati</taxon>
        <taxon>Pseudomonadota</taxon>
        <taxon>Gammaproteobacteria</taxon>
        <taxon>Pseudomonadales</taxon>
        <taxon>Pseudomonadaceae</taxon>
        <taxon>Pseudomonas</taxon>
    </lineage>
</organism>
<keyword evidence="2" id="KW-0808">Transferase</keyword>
<dbReference type="InterPro" id="IPR000182">
    <property type="entry name" value="GNAT_dom"/>
</dbReference>
<dbReference type="EMBL" id="FNDS01000003">
    <property type="protein sequence ID" value="SDH83701.1"/>
    <property type="molecule type" value="Genomic_DNA"/>
</dbReference>
<dbReference type="InterPro" id="IPR016181">
    <property type="entry name" value="Acyl_CoA_acyltransferase"/>
</dbReference>
<dbReference type="SUPFAM" id="SSF55729">
    <property type="entry name" value="Acyl-CoA N-acyltransferases (Nat)"/>
    <property type="match status" value="1"/>
</dbReference>
<dbReference type="Proteomes" id="UP000199636">
    <property type="component" value="Unassembled WGS sequence"/>
</dbReference>
<feature type="domain" description="N-acetyltransferase" evidence="1">
    <location>
        <begin position="9"/>
        <end position="154"/>
    </location>
</feature>
<keyword evidence="3" id="KW-1185">Reference proteome</keyword>
<name>A0A1G8FNQ0_9PSED</name>
<reference evidence="3" key="1">
    <citation type="submission" date="2016-10" db="EMBL/GenBank/DDBJ databases">
        <authorList>
            <person name="Varghese N."/>
            <person name="Submissions S."/>
        </authorList>
    </citation>
    <scope>NUCLEOTIDE SEQUENCE [LARGE SCALE GENOMIC DNA]</scope>
    <source>
        <strain evidence="3">CCM 7469</strain>
    </source>
</reference>
<evidence type="ECO:0000259" key="1">
    <source>
        <dbReference type="PROSITE" id="PS51186"/>
    </source>
</evidence>
<protein>
    <submittedName>
        <fullName evidence="2">Acetyltransferase (GNAT) family protein</fullName>
    </submittedName>
</protein>
<accession>A0A1G8FNQ0</accession>
<dbReference type="CDD" id="cd04301">
    <property type="entry name" value="NAT_SF"/>
    <property type="match status" value="1"/>
</dbReference>
<dbReference type="GO" id="GO:0016747">
    <property type="term" value="F:acyltransferase activity, transferring groups other than amino-acyl groups"/>
    <property type="evidence" value="ECO:0007669"/>
    <property type="project" value="InterPro"/>
</dbReference>
<sequence>MMDGDAPRVEVRPALLDCEPLLTAMLPDYLRELGVGVSDYPYLALYWVEADRYPYLLLADGRVAGFALVRNLDLPERFEMAEFYVIPALRRRGVGRSAVRALFARHPGEWALSVLASNPRALAFWLSLVPRGTLPRLVDEPGQWPHLRLSFRVAPAAG</sequence>
<dbReference type="PROSITE" id="PS51186">
    <property type="entry name" value="GNAT"/>
    <property type="match status" value="1"/>
</dbReference>
<dbReference type="Pfam" id="PF00583">
    <property type="entry name" value="Acetyltransf_1"/>
    <property type="match status" value="1"/>
</dbReference>
<evidence type="ECO:0000313" key="3">
    <source>
        <dbReference type="Proteomes" id="UP000199636"/>
    </source>
</evidence>